<dbReference type="InterPro" id="IPR032675">
    <property type="entry name" value="LRR_dom_sf"/>
</dbReference>
<dbReference type="SUPFAM" id="SSF56112">
    <property type="entry name" value="Protein kinase-like (PK-like)"/>
    <property type="match status" value="1"/>
</dbReference>
<dbReference type="InterPro" id="IPR001245">
    <property type="entry name" value="Ser-Thr/Tyr_kinase_cat_dom"/>
</dbReference>
<dbReference type="AlphaFoldDB" id="A0A024U9I3"/>
<dbReference type="EMBL" id="KI913961">
    <property type="protein sequence ID" value="ETW02547.1"/>
    <property type="molecule type" value="Genomic_DNA"/>
</dbReference>
<dbReference type="GO" id="GO:0004674">
    <property type="term" value="F:protein serine/threonine kinase activity"/>
    <property type="evidence" value="ECO:0007669"/>
    <property type="project" value="UniProtKB-KW"/>
</dbReference>
<evidence type="ECO:0000313" key="7">
    <source>
        <dbReference type="EMBL" id="ETW02547.1"/>
    </source>
</evidence>
<feature type="chain" id="PRO_5001537989" evidence="5">
    <location>
        <begin position="23"/>
        <end position="888"/>
    </location>
</feature>
<dbReference type="InterPro" id="IPR046959">
    <property type="entry name" value="PRK1-6/SRF4-like"/>
</dbReference>
<evidence type="ECO:0000256" key="5">
    <source>
        <dbReference type="SAM" id="SignalP"/>
    </source>
</evidence>
<dbReference type="Gene3D" id="1.10.510.10">
    <property type="entry name" value="Transferase(Phosphotransferase) domain 1"/>
    <property type="match status" value="1"/>
</dbReference>
<dbReference type="InterPro" id="IPR011009">
    <property type="entry name" value="Kinase-like_dom_sf"/>
</dbReference>
<organism evidence="7">
    <name type="scientific">Aphanomyces invadans</name>
    <dbReference type="NCBI Taxonomy" id="157072"/>
    <lineage>
        <taxon>Eukaryota</taxon>
        <taxon>Sar</taxon>
        <taxon>Stramenopiles</taxon>
        <taxon>Oomycota</taxon>
        <taxon>Saprolegniomycetes</taxon>
        <taxon>Saprolegniales</taxon>
        <taxon>Verrucalvaceae</taxon>
        <taxon>Aphanomyces</taxon>
    </lineage>
</organism>
<proteinExistence type="predicted"/>
<keyword evidence="7" id="KW-0808">Transferase</keyword>
<sequence>MCLLKWWVWCLLLITAAPFVEARASSAQDGLQIARHRRHRSEHSAPRTSDKDNVEDEDDTTPTLMRKRRPKRTVPHTTALSPLAVPSILTRTQEKVLKKRMKRQVETLAKTPTHGLKHKSSALELSTYSTPDQVRYDTAATERYGICATTLHLTACVERVSRNTVSCMTQFVPATSPPQCDVSFLREKQPSAVHNDKFYAVAGHGKIPPGIVIQDISETLTVHSLPPTHHLDFSNLKALVMENITIPEGVHTLRLANASLKGYPTNHFRNVTLAASMRRVALRHNLMTSFDPSDWARFPLVDLFLENNLLRSFVNATFPPTISTLYDRVNLRNNVLESFLNTTFPVALAVLRLEGNNLATVEALPVRHLTQLKRLELRSNPRITALTKASGDALPANLTSLDFTLCNIRHIDADFMLPPALTTLKLRNNKLSSILNLTLPATLQTLTLEGNVLTDARITQRNFDILVKCTRVSATVPAPECKGSEVQRMTPFKFELCVLPDTAQVLAAPLPKKSFVTSILPILGSALGGTVLLTAIFVFRFRRRANCRPKAMNQTLHDCPLERTAADGSTSPENDEHGSSPSSSAYSEGEERVGSDRSGNLCPRLHLQRCSDARCPSILQTNQWTAWAIPPEALNDIHTLAGRVRIAVCSNQRVALVSLRDTTSNTTRDLNRLFKALAATQDHPHPSVMACYGITWKPDAIESLALVTEFMAGGSLFDAIAEESIGDSMKLPMANAVAQALAHIHDNCHESVGHLSANCILLDGRGRAKLNLPRCMMGPSITSTQQGVWVPPEGSGTSMAADVYSFGVLLAVLDRGVIPDNSVPVRDLFAPTCLPHVRALGLACMDVQPQRRPTMAVVVSQLNLWTTDASMLSTSEFVSTVSTNRTFH</sequence>
<reference evidence="7" key="1">
    <citation type="submission" date="2013-12" db="EMBL/GenBank/DDBJ databases">
        <title>The Genome Sequence of Aphanomyces invadans NJM9701.</title>
        <authorList>
            <consortium name="The Broad Institute Genomics Platform"/>
            <person name="Russ C."/>
            <person name="Tyler B."/>
            <person name="van West P."/>
            <person name="Dieguez-Uribeondo J."/>
            <person name="Young S.K."/>
            <person name="Zeng Q."/>
            <person name="Gargeya S."/>
            <person name="Fitzgerald M."/>
            <person name="Abouelleil A."/>
            <person name="Alvarado L."/>
            <person name="Chapman S.B."/>
            <person name="Gainer-Dewar J."/>
            <person name="Goldberg J."/>
            <person name="Griggs A."/>
            <person name="Gujja S."/>
            <person name="Hansen M."/>
            <person name="Howarth C."/>
            <person name="Imamovic A."/>
            <person name="Ireland A."/>
            <person name="Larimer J."/>
            <person name="McCowan C."/>
            <person name="Murphy C."/>
            <person name="Pearson M."/>
            <person name="Poon T.W."/>
            <person name="Priest M."/>
            <person name="Roberts A."/>
            <person name="Saif S."/>
            <person name="Shea T."/>
            <person name="Sykes S."/>
            <person name="Wortman J."/>
            <person name="Nusbaum C."/>
            <person name="Birren B."/>
        </authorList>
    </citation>
    <scope>NUCLEOTIDE SEQUENCE [LARGE SCALE GENOMIC DNA]</scope>
    <source>
        <strain evidence="7">NJM9701</strain>
    </source>
</reference>
<dbReference type="GO" id="GO:0005524">
    <property type="term" value="F:ATP binding"/>
    <property type="evidence" value="ECO:0007669"/>
    <property type="project" value="InterPro"/>
</dbReference>
<gene>
    <name evidence="7" type="ORF">H310_06032</name>
</gene>
<dbReference type="PROSITE" id="PS50011">
    <property type="entry name" value="PROTEIN_KINASE_DOM"/>
    <property type="match status" value="1"/>
</dbReference>
<dbReference type="VEuPathDB" id="FungiDB:H310_06032"/>
<feature type="domain" description="Protein kinase" evidence="6">
    <location>
        <begin position="587"/>
        <end position="888"/>
    </location>
</feature>
<protein>
    <submittedName>
        <fullName evidence="7">Serine/threonine protein kinase</fullName>
    </submittedName>
</protein>
<dbReference type="PROSITE" id="PS51450">
    <property type="entry name" value="LRR"/>
    <property type="match status" value="1"/>
</dbReference>
<feature type="region of interest" description="Disordered" evidence="3">
    <location>
        <begin position="558"/>
        <end position="598"/>
    </location>
</feature>
<dbReference type="SUPFAM" id="SSF52058">
    <property type="entry name" value="L domain-like"/>
    <property type="match status" value="1"/>
</dbReference>
<feature type="signal peptide" evidence="5">
    <location>
        <begin position="1"/>
        <end position="22"/>
    </location>
</feature>
<feature type="region of interest" description="Disordered" evidence="3">
    <location>
        <begin position="33"/>
        <end position="85"/>
    </location>
</feature>
<keyword evidence="4" id="KW-0472">Membrane</keyword>
<dbReference type="OrthoDB" id="69842at2759"/>
<evidence type="ECO:0000256" key="4">
    <source>
        <dbReference type="SAM" id="Phobius"/>
    </source>
</evidence>
<dbReference type="InterPro" id="IPR001611">
    <property type="entry name" value="Leu-rich_rpt"/>
</dbReference>
<dbReference type="PANTHER" id="PTHR48007:SF4">
    <property type="entry name" value="LEUCINE-RICH REPEAT RECEPTOR-LIKE PROTEIN KINASE PXC1"/>
    <property type="match status" value="1"/>
</dbReference>
<dbReference type="GeneID" id="20083082"/>
<keyword evidence="1" id="KW-0433">Leucine-rich repeat</keyword>
<name>A0A024U9I3_9STRA</name>
<evidence type="ECO:0000256" key="1">
    <source>
        <dbReference type="ARBA" id="ARBA00022614"/>
    </source>
</evidence>
<accession>A0A024U9I3</accession>
<feature type="transmembrane region" description="Helical" evidence="4">
    <location>
        <begin position="519"/>
        <end position="539"/>
    </location>
</feature>
<keyword evidence="2" id="KW-0677">Repeat</keyword>
<evidence type="ECO:0000256" key="3">
    <source>
        <dbReference type="SAM" id="MobiDB-lite"/>
    </source>
</evidence>
<feature type="compositionally biased region" description="Basic and acidic residues" evidence="3">
    <location>
        <begin position="42"/>
        <end position="52"/>
    </location>
</feature>
<dbReference type="InterPro" id="IPR000719">
    <property type="entry name" value="Prot_kinase_dom"/>
</dbReference>
<keyword evidence="7" id="KW-0723">Serine/threonine-protein kinase</keyword>
<dbReference type="Gene3D" id="3.80.10.10">
    <property type="entry name" value="Ribonuclease Inhibitor"/>
    <property type="match status" value="1"/>
</dbReference>
<dbReference type="RefSeq" id="XP_008869152.1">
    <property type="nucleotide sequence ID" value="XM_008870930.1"/>
</dbReference>
<keyword evidence="5" id="KW-0732">Signal</keyword>
<keyword evidence="4" id="KW-1133">Transmembrane helix</keyword>
<evidence type="ECO:0000259" key="6">
    <source>
        <dbReference type="PROSITE" id="PS50011"/>
    </source>
</evidence>
<dbReference type="PANTHER" id="PTHR48007">
    <property type="entry name" value="LEUCINE-RICH REPEAT RECEPTOR-LIKE PROTEIN KINASE PXC1"/>
    <property type="match status" value="1"/>
</dbReference>
<evidence type="ECO:0000256" key="2">
    <source>
        <dbReference type="ARBA" id="ARBA00022737"/>
    </source>
</evidence>
<feature type="compositionally biased region" description="Basic residues" evidence="3">
    <location>
        <begin position="65"/>
        <end position="74"/>
    </location>
</feature>
<keyword evidence="7" id="KW-0418">Kinase</keyword>
<dbReference type="Pfam" id="PF07714">
    <property type="entry name" value="PK_Tyr_Ser-Thr"/>
    <property type="match status" value="1"/>
</dbReference>
<keyword evidence="4" id="KW-0812">Transmembrane</keyword>